<dbReference type="AlphaFoldDB" id="A0AAP0PB71"/>
<feature type="signal peptide" evidence="5">
    <location>
        <begin position="1"/>
        <end position="20"/>
    </location>
</feature>
<dbReference type="Proteomes" id="UP001420932">
    <property type="component" value="Unassembled WGS sequence"/>
</dbReference>
<keyword evidence="5" id="KW-0732">Signal</keyword>
<dbReference type="InterPro" id="IPR002401">
    <property type="entry name" value="Cyt_P450_E_grp-I"/>
</dbReference>
<dbReference type="PRINTS" id="PR00463">
    <property type="entry name" value="EP450I"/>
</dbReference>
<comment type="cofactor">
    <cofactor evidence="3">
        <name>heme</name>
        <dbReference type="ChEBI" id="CHEBI:30413"/>
    </cofactor>
</comment>
<dbReference type="EMBL" id="JBBNAF010000006">
    <property type="protein sequence ID" value="KAK9134485.1"/>
    <property type="molecule type" value="Genomic_DNA"/>
</dbReference>
<dbReference type="Pfam" id="PF00067">
    <property type="entry name" value="p450"/>
    <property type="match status" value="1"/>
</dbReference>
<dbReference type="GO" id="GO:0020037">
    <property type="term" value="F:heme binding"/>
    <property type="evidence" value="ECO:0007669"/>
    <property type="project" value="InterPro"/>
</dbReference>
<sequence length="597" mass="68170">MDTNVMQIILLFLLILLVFALLRSWATSRAMGGIPGSMGWPIIGESLSFISEFSSPHGIYNFMKNRQLRYGKVFKSSILGRSTVFMTGTEASKILLSGKDGMVSLNLFYAGKQLMGPTSLLQTTGEAHKQLRRMIAEPLSIDNMKKYLQFINNLAIDTLDQWTGRKAIYVHDEASTFTLKVISNILMSLEPCGEEQEQFRANFKLISSAFASLPLCIPGTCFYRGIKARDRIYSLLDGMITQRKEGSNIQLDFLQSLIKKHSQETATEKGEDKLTDTQLKDNILTLLIAGHDTTTAALTWLIKFLEENPTILGKLREEHIKIQEGRNGSSILSWPEVSKMTYTSKVINETLRKATILPWYSRKAAQDFEINGYKIKKGWSLNLDVVSIHHDQKLFPDSQKFDPSRFDEPLPPYNFLGFGSGQRMCPGNNLAKLEISVFIHHLVCKYRWRHLERDDSVQATLVRMPKNKYPIIVEKLYGWDAMAANERIAGFHGLNSEKLRCLQQLANFQEGYPCWYHHEIGYYSAVVFHLFRFFGCINFGFSSSMYKTWTVDPLQFLLSDDDDINNITGKILSHLSLVIRKKERLLQDSTDKQQQQS</sequence>
<dbReference type="CDD" id="cd11043">
    <property type="entry name" value="CYP90-like"/>
    <property type="match status" value="1"/>
</dbReference>
<dbReference type="GO" id="GO:0016132">
    <property type="term" value="P:brassinosteroid biosynthetic process"/>
    <property type="evidence" value="ECO:0007669"/>
    <property type="project" value="TreeGrafter"/>
</dbReference>
<comment type="caution">
    <text evidence="6">The sequence shown here is derived from an EMBL/GenBank/DDBJ whole genome shotgun (WGS) entry which is preliminary data.</text>
</comment>
<keyword evidence="7" id="KW-1185">Reference proteome</keyword>
<keyword evidence="3 4" id="KW-0349">Heme</keyword>
<dbReference type="GO" id="GO:0016705">
    <property type="term" value="F:oxidoreductase activity, acting on paired donors, with incorporation or reduction of molecular oxygen"/>
    <property type="evidence" value="ECO:0007669"/>
    <property type="project" value="InterPro"/>
</dbReference>
<evidence type="ECO:0000313" key="6">
    <source>
        <dbReference type="EMBL" id="KAK9134485.1"/>
    </source>
</evidence>
<evidence type="ECO:0000256" key="3">
    <source>
        <dbReference type="PIRSR" id="PIRSR602401-1"/>
    </source>
</evidence>
<dbReference type="PANTHER" id="PTHR24286">
    <property type="entry name" value="CYTOCHROME P450 26"/>
    <property type="match status" value="1"/>
</dbReference>
<name>A0AAP0PB71_9MAGN</name>
<evidence type="ECO:0008006" key="8">
    <source>
        <dbReference type="Google" id="ProtNLM"/>
    </source>
</evidence>
<dbReference type="GO" id="GO:0044550">
    <property type="term" value="P:secondary metabolite biosynthetic process"/>
    <property type="evidence" value="ECO:0007669"/>
    <property type="project" value="UniProtKB-ARBA"/>
</dbReference>
<dbReference type="PRINTS" id="PR00385">
    <property type="entry name" value="P450"/>
</dbReference>
<dbReference type="GO" id="GO:0005506">
    <property type="term" value="F:iron ion binding"/>
    <property type="evidence" value="ECO:0007669"/>
    <property type="project" value="InterPro"/>
</dbReference>
<keyword evidence="4" id="KW-0503">Monooxygenase</keyword>
<dbReference type="InterPro" id="IPR017972">
    <property type="entry name" value="Cyt_P450_CS"/>
</dbReference>
<gene>
    <name evidence="6" type="ORF">Syun_013815</name>
</gene>
<dbReference type="InterPro" id="IPR036396">
    <property type="entry name" value="Cyt_P450_sf"/>
</dbReference>
<feature type="chain" id="PRO_5043000283" description="Cytochrome P450" evidence="5">
    <location>
        <begin position="21"/>
        <end position="597"/>
    </location>
</feature>
<feature type="binding site" description="axial binding residue" evidence="3">
    <location>
        <position position="425"/>
    </location>
    <ligand>
        <name>heme</name>
        <dbReference type="ChEBI" id="CHEBI:30413"/>
    </ligand>
    <ligandPart>
        <name>Fe</name>
        <dbReference type="ChEBI" id="CHEBI:18248"/>
    </ligandPart>
</feature>
<evidence type="ECO:0000256" key="1">
    <source>
        <dbReference type="ARBA" id="ARBA00022723"/>
    </source>
</evidence>
<keyword evidence="4" id="KW-0560">Oxidoreductase</keyword>
<dbReference type="InterPro" id="IPR001128">
    <property type="entry name" value="Cyt_P450"/>
</dbReference>
<protein>
    <recommendedName>
        <fullName evidence="8">Cytochrome P450</fullName>
    </recommendedName>
</protein>
<dbReference type="PANTHER" id="PTHR24286:SF28">
    <property type="entry name" value="ABSCISIC ACID 8'-HYDROXYLASE 3-LIKE"/>
    <property type="match status" value="1"/>
</dbReference>
<organism evidence="6 7">
    <name type="scientific">Stephania yunnanensis</name>
    <dbReference type="NCBI Taxonomy" id="152371"/>
    <lineage>
        <taxon>Eukaryota</taxon>
        <taxon>Viridiplantae</taxon>
        <taxon>Streptophyta</taxon>
        <taxon>Embryophyta</taxon>
        <taxon>Tracheophyta</taxon>
        <taxon>Spermatophyta</taxon>
        <taxon>Magnoliopsida</taxon>
        <taxon>Ranunculales</taxon>
        <taxon>Menispermaceae</taxon>
        <taxon>Menispermoideae</taxon>
        <taxon>Cissampelideae</taxon>
        <taxon>Stephania</taxon>
    </lineage>
</organism>
<dbReference type="GO" id="GO:0016125">
    <property type="term" value="P:sterol metabolic process"/>
    <property type="evidence" value="ECO:0007669"/>
    <property type="project" value="TreeGrafter"/>
</dbReference>
<reference evidence="6 7" key="1">
    <citation type="submission" date="2024-01" db="EMBL/GenBank/DDBJ databases">
        <title>Genome assemblies of Stephania.</title>
        <authorList>
            <person name="Yang L."/>
        </authorList>
    </citation>
    <scope>NUCLEOTIDE SEQUENCE [LARGE SCALE GENOMIC DNA]</scope>
    <source>
        <strain evidence="6">YNDBR</strain>
        <tissue evidence="6">Leaf</tissue>
    </source>
</reference>
<keyword evidence="2 3" id="KW-0408">Iron</keyword>
<evidence type="ECO:0000256" key="2">
    <source>
        <dbReference type="ARBA" id="ARBA00023004"/>
    </source>
</evidence>
<dbReference type="SUPFAM" id="SSF48264">
    <property type="entry name" value="Cytochrome P450"/>
    <property type="match status" value="1"/>
</dbReference>
<comment type="similarity">
    <text evidence="4">Belongs to the cytochrome P450 family.</text>
</comment>
<evidence type="ECO:0000256" key="5">
    <source>
        <dbReference type="SAM" id="SignalP"/>
    </source>
</evidence>
<dbReference type="Gene3D" id="1.10.630.10">
    <property type="entry name" value="Cytochrome P450"/>
    <property type="match status" value="1"/>
</dbReference>
<dbReference type="PROSITE" id="PS00086">
    <property type="entry name" value="CYTOCHROME_P450"/>
    <property type="match status" value="1"/>
</dbReference>
<dbReference type="GO" id="GO:0004497">
    <property type="term" value="F:monooxygenase activity"/>
    <property type="evidence" value="ECO:0007669"/>
    <property type="project" value="UniProtKB-KW"/>
</dbReference>
<accession>A0AAP0PB71</accession>
<evidence type="ECO:0000313" key="7">
    <source>
        <dbReference type="Proteomes" id="UP001420932"/>
    </source>
</evidence>
<evidence type="ECO:0000256" key="4">
    <source>
        <dbReference type="RuleBase" id="RU000461"/>
    </source>
</evidence>
<keyword evidence="1 3" id="KW-0479">Metal-binding</keyword>
<dbReference type="GO" id="GO:0010268">
    <property type="term" value="P:brassinosteroid homeostasis"/>
    <property type="evidence" value="ECO:0007669"/>
    <property type="project" value="TreeGrafter"/>
</dbReference>
<proteinExistence type="inferred from homology"/>